<sequence>MPPVCVNEGGPASRIRVDGRLRLEQEAAVGASGCEALRRWQARCGEILTVTDADQRCYRARLICWQQDEARLVPFELLAEPESPVDIWVYQALPEKERFEWILQKLTEIGVQRVVPFVSARSTTLAQRDAPQPKSHRWPEVVRRAARQCRRAQLPQLTAVVDWPTLLADLALADVKLLLAEKGPRWSLAEGLGRQRPQQVAVIVGPEGGFTDEEIAAAQAAGAVPLMLGPRLLRTETAALVAAALVQGRVGDYV</sequence>
<dbReference type="PIRSF" id="PIRSF015601">
    <property type="entry name" value="MTase_slr0722"/>
    <property type="match status" value="1"/>
</dbReference>
<evidence type="ECO:0000256" key="1">
    <source>
        <dbReference type="ARBA" id="ARBA00004496"/>
    </source>
</evidence>
<organism evidence="12 13">
    <name type="scientific">Desulfuromonas thiophila</name>
    <dbReference type="NCBI Taxonomy" id="57664"/>
    <lineage>
        <taxon>Bacteria</taxon>
        <taxon>Pseudomonadati</taxon>
        <taxon>Thermodesulfobacteriota</taxon>
        <taxon>Desulfuromonadia</taxon>
        <taxon>Desulfuromonadales</taxon>
        <taxon>Desulfuromonadaceae</taxon>
        <taxon>Desulfuromonas</taxon>
    </lineage>
</organism>
<dbReference type="Pfam" id="PF04452">
    <property type="entry name" value="Methyltrans_RNA"/>
    <property type="match status" value="1"/>
</dbReference>
<comment type="catalytic activity">
    <reaction evidence="9 10">
        <text>uridine(1498) in 16S rRNA + S-adenosyl-L-methionine = N(3)-methyluridine(1498) in 16S rRNA + S-adenosyl-L-homocysteine + H(+)</text>
        <dbReference type="Rhea" id="RHEA:42920"/>
        <dbReference type="Rhea" id="RHEA-COMP:10283"/>
        <dbReference type="Rhea" id="RHEA-COMP:10284"/>
        <dbReference type="ChEBI" id="CHEBI:15378"/>
        <dbReference type="ChEBI" id="CHEBI:57856"/>
        <dbReference type="ChEBI" id="CHEBI:59789"/>
        <dbReference type="ChEBI" id="CHEBI:65315"/>
        <dbReference type="ChEBI" id="CHEBI:74502"/>
        <dbReference type="EC" id="2.1.1.193"/>
    </reaction>
</comment>
<dbReference type="STRING" id="57664.SAMN05661003_10841"/>
<dbReference type="Proteomes" id="UP000243205">
    <property type="component" value="Unassembled WGS sequence"/>
</dbReference>
<evidence type="ECO:0000256" key="4">
    <source>
        <dbReference type="ARBA" id="ARBA00022552"/>
    </source>
</evidence>
<evidence type="ECO:0000313" key="13">
    <source>
        <dbReference type="Proteomes" id="UP000243205"/>
    </source>
</evidence>
<comment type="similarity">
    <text evidence="2 10">Belongs to the RNA methyltransferase RsmE family.</text>
</comment>
<dbReference type="EC" id="2.1.1.193" evidence="10"/>
<keyword evidence="13" id="KW-1185">Reference proteome</keyword>
<dbReference type="EMBL" id="FNAQ01000008">
    <property type="protein sequence ID" value="SDE33329.1"/>
    <property type="molecule type" value="Genomic_DNA"/>
</dbReference>
<dbReference type="GO" id="GO:0070475">
    <property type="term" value="P:rRNA base methylation"/>
    <property type="evidence" value="ECO:0007669"/>
    <property type="project" value="TreeGrafter"/>
</dbReference>
<keyword evidence="3 10" id="KW-0963">Cytoplasm</keyword>
<dbReference type="Gene3D" id="3.40.1280.10">
    <property type="match status" value="1"/>
</dbReference>
<evidence type="ECO:0000313" key="12">
    <source>
        <dbReference type="EMBL" id="SDE33329.1"/>
    </source>
</evidence>
<evidence type="ECO:0000256" key="9">
    <source>
        <dbReference type="ARBA" id="ARBA00047944"/>
    </source>
</evidence>
<keyword evidence="5 10" id="KW-0489">Methyltransferase</keyword>
<dbReference type="InterPro" id="IPR046886">
    <property type="entry name" value="RsmE_MTase_dom"/>
</dbReference>
<evidence type="ECO:0000256" key="3">
    <source>
        <dbReference type="ARBA" id="ARBA00022490"/>
    </source>
</evidence>
<dbReference type="AlphaFoldDB" id="A0A1G7C221"/>
<dbReference type="RefSeq" id="WP_171906378.1">
    <property type="nucleotide sequence ID" value="NZ_FNAQ01000008.1"/>
</dbReference>
<dbReference type="CDD" id="cd18084">
    <property type="entry name" value="RsmE-like"/>
    <property type="match status" value="1"/>
</dbReference>
<dbReference type="InterPro" id="IPR029026">
    <property type="entry name" value="tRNA_m1G_MTases_N"/>
</dbReference>
<reference evidence="13" key="1">
    <citation type="submission" date="2016-10" db="EMBL/GenBank/DDBJ databases">
        <authorList>
            <person name="Varghese N."/>
            <person name="Submissions S."/>
        </authorList>
    </citation>
    <scope>NUCLEOTIDE SEQUENCE [LARGE SCALE GENOMIC DNA]</scope>
    <source>
        <strain evidence="13">DSM 8987</strain>
    </source>
</reference>
<evidence type="ECO:0000256" key="6">
    <source>
        <dbReference type="ARBA" id="ARBA00022679"/>
    </source>
</evidence>
<keyword evidence="7 10" id="KW-0949">S-adenosyl-L-methionine</keyword>
<dbReference type="PANTHER" id="PTHR30027">
    <property type="entry name" value="RIBOSOMAL RNA SMALL SUBUNIT METHYLTRANSFERASE E"/>
    <property type="match status" value="1"/>
</dbReference>
<evidence type="ECO:0000256" key="2">
    <source>
        <dbReference type="ARBA" id="ARBA00005528"/>
    </source>
</evidence>
<proteinExistence type="inferred from homology"/>
<keyword evidence="4 10" id="KW-0698">rRNA processing</keyword>
<dbReference type="InterPro" id="IPR006700">
    <property type="entry name" value="RsmE"/>
</dbReference>
<dbReference type="PANTHER" id="PTHR30027:SF3">
    <property type="entry name" value="16S RRNA (URACIL(1498)-N(3))-METHYLTRANSFERASE"/>
    <property type="match status" value="1"/>
</dbReference>
<keyword evidence="6 10" id="KW-0808">Transferase</keyword>
<evidence type="ECO:0000256" key="10">
    <source>
        <dbReference type="PIRNR" id="PIRNR015601"/>
    </source>
</evidence>
<gene>
    <name evidence="12" type="ORF">SAMN05661003_10841</name>
</gene>
<dbReference type="GO" id="GO:0005737">
    <property type="term" value="C:cytoplasm"/>
    <property type="evidence" value="ECO:0007669"/>
    <property type="project" value="UniProtKB-SubCell"/>
</dbReference>
<evidence type="ECO:0000256" key="7">
    <source>
        <dbReference type="ARBA" id="ARBA00022691"/>
    </source>
</evidence>
<dbReference type="InterPro" id="IPR029028">
    <property type="entry name" value="Alpha/beta_knot_MTases"/>
</dbReference>
<comment type="subcellular location">
    <subcellularLocation>
        <location evidence="1 10">Cytoplasm</location>
    </subcellularLocation>
</comment>
<comment type="function">
    <text evidence="8 10">Specifically methylates the N3 position of the uracil ring of uridine 1498 (m3U1498) in 16S rRNA. Acts on the fully assembled 30S ribosomal subunit.</text>
</comment>
<accession>A0A1G7C221</accession>
<evidence type="ECO:0000256" key="5">
    <source>
        <dbReference type="ARBA" id="ARBA00022603"/>
    </source>
</evidence>
<dbReference type="SUPFAM" id="SSF75217">
    <property type="entry name" value="alpha/beta knot"/>
    <property type="match status" value="1"/>
</dbReference>
<evidence type="ECO:0000259" key="11">
    <source>
        <dbReference type="Pfam" id="PF04452"/>
    </source>
</evidence>
<dbReference type="NCBIfam" id="TIGR00046">
    <property type="entry name" value="RsmE family RNA methyltransferase"/>
    <property type="match status" value="1"/>
</dbReference>
<feature type="domain" description="Ribosomal RNA small subunit methyltransferase E methyltransferase" evidence="11">
    <location>
        <begin position="82"/>
        <end position="247"/>
    </location>
</feature>
<evidence type="ECO:0000256" key="8">
    <source>
        <dbReference type="ARBA" id="ARBA00025699"/>
    </source>
</evidence>
<protein>
    <recommendedName>
        <fullName evidence="10">Ribosomal RNA small subunit methyltransferase E</fullName>
        <ecNumber evidence="10">2.1.1.193</ecNumber>
    </recommendedName>
</protein>
<name>A0A1G7C221_9BACT</name>
<dbReference type="GO" id="GO:0070042">
    <property type="term" value="F:rRNA (uridine-N3-)-methyltransferase activity"/>
    <property type="evidence" value="ECO:0007669"/>
    <property type="project" value="TreeGrafter"/>
</dbReference>